<evidence type="ECO:0000256" key="5">
    <source>
        <dbReference type="ARBA" id="ARBA00022989"/>
    </source>
</evidence>
<keyword evidence="4 9" id="KW-0812">Transmembrane</keyword>
<evidence type="ECO:0000256" key="6">
    <source>
        <dbReference type="ARBA" id="ARBA00023136"/>
    </source>
</evidence>
<dbReference type="PANTHER" id="PTHR30329:SF21">
    <property type="entry name" value="LIPOPROTEIN YIAD-RELATED"/>
    <property type="match status" value="1"/>
</dbReference>
<keyword evidence="5 9" id="KW-1133">Transmembrane helix</keyword>
<organism evidence="11 12">
    <name type="scientific">Marinisporobacter balticus</name>
    <dbReference type="NCBI Taxonomy" id="2018667"/>
    <lineage>
        <taxon>Bacteria</taxon>
        <taxon>Bacillati</taxon>
        <taxon>Bacillota</taxon>
        <taxon>Clostridia</taxon>
        <taxon>Peptostreptococcales</taxon>
        <taxon>Thermotaleaceae</taxon>
        <taxon>Marinisporobacter</taxon>
    </lineage>
</organism>
<keyword evidence="8" id="KW-0175">Coiled coil</keyword>
<keyword evidence="6 7" id="KW-0472">Membrane</keyword>
<accession>A0A4R2LDQ6</accession>
<evidence type="ECO:0000256" key="7">
    <source>
        <dbReference type="PROSITE-ProRule" id="PRU00473"/>
    </source>
</evidence>
<dbReference type="GO" id="GO:0005886">
    <property type="term" value="C:plasma membrane"/>
    <property type="evidence" value="ECO:0007669"/>
    <property type="project" value="UniProtKB-SubCell"/>
</dbReference>
<keyword evidence="3" id="KW-1003">Cell membrane</keyword>
<evidence type="ECO:0000313" key="12">
    <source>
        <dbReference type="Proteomes" id="UP000294919"/>
    </source>
</evidence>
<name>A0A4R2LDQ6_9FIRM</name>
<feature type="domain" description="OmpA-like" evidence="10">
    <location>
        <begin position="113"/>
        <end position="232"/>
    </location>
</feature>
<sequence>MKYDEEKQDMDLSTNWLITYSDMITIVLCFFIIFFTMTSKEMSVLSEIKDVLSTEVSTLTSENEKLKGEKASLAAKLFDLKNIETDVNTSEEDFITFLRENNLFSQVKIVQNEKGLLIRFKDSVLFNSGKADLSEAGYNVLNQIGDKLKTIDNDIVVEGFTDNVPIHTKEFPSNWELSVSRAIQVVKFFTEDKAVDEKRISVSGFGERNSIDSNDTSEGRANNRRIEITILN</sequence>
<evidence type="ECO:0000259" key="10">
    <source>
        <dbReference type="PROSITE" id="PS51123"/>
    </source>
</evidence>
<evidence type="ECO:0000256" key="4">
    <source>
        <dbReference type="ARBA" id="ARBA00022692"/>
    </source>
</evidence>
<dbReference type="PROSITE" id="PS51123">
    <property type="entry name" value="OMPA_2"/>
    <property type="match status" value="1"/>
</dbReference>
<dbReference type="InterPro" id="IPR050330">
    <property type="entry name" value="Bact_OuterMem_StrucFunc"/>
</dbReference>
<dbReference type="InterPro" id="IPR036737">
    <property type="entry name" value="OmpA-like_sf"/>
</dbReference>
<evidence type="ECO:0000256" key="8">
    <source>
        <dbReference type="SAM" id="Coils"/>
    </source>
</evidence>
<dbReference type="InterPro" id="IPR025713">
    <property type="entry name" value="MotB-like_N_dom"/>
</dbReference>
<comment type="subcellular location">
    <subcellularLocation>
        <location evidence="1">Cell membrane</location>
        <topology evidence="1">Single-pass membrane protein</topology>
    </subcellularLocation>
</comment>
<dbReference type="InterPro" id="IPR006665">
    <property type="entry name" value="OmpA-like"/>
</dbReference>
<evidence type="ECO:0000256" key="1">
    <source>
        <dbReference type="ARBA" id="ARBA00004162"/>
    </source>
</evidence>
<evidence type="ECO:0000256" key="3">
    <source>
        <dbReference type="ARBA" id="ARBA00022475"/>
    </source>
</evidence>
<dbReference type="PANTHER" id="PTHR30329">
    <property type="entry name" value="STATOR ELEMENT OF FLAGELLAR MOTOR COMPLEX"/>
    <property type="match status" value="1"/>
</dbReference>
<comment type="similarity">
    <text evidence="2">Belongs to the MotB family.</text>
</comment>
<dbReference type="RefSeq" id="WP_132244045.1">
    <property type="nucleotide sequence ID" value="NZ_SLWV01000006.1"/>
</dbReference>
<dbReference type="Pfam" id="PF13677">
    <property type="entry name" value="MotB_plug"/>
    <property type="match status" value="1"/>
</dbReference>
<dbReference type="Proteomes" id="UP000294919">
    <property type="component" value="Unassembled WGS sequence"/>
</dbReference>
<dbReference type="OrthoDB" id="9815217at2"/>
<comment type="caution">
    <text evidence="11">The sequence shown here is derived from an EMBL/GenBank/DDBJ whole genome shotgun (WGS) entry which is preliminary data.</text>
</comment>
<evidence type="ECO:0000256" key="9">
    <source>
        <dbReference type="SAM" id="Phobius"/>
    </source>
</evidence>
<feature type="coiled-coil region" evidence="8">
    <location>
        <begin position="49"/>
        <end position="76"/>
    </location>
</feature>
<evidence type="ECO:0000313" key="11">
    <source>
        <dbReference type="EMBL" id="TCO77485.1"/>
    </source>
</evidence>
<protein>
    <submittedName>
        <fullName evidence="11">Chemotaxis protein MotB</fullName>
    </submittedName>
</protein>
<evidence type="ECO:0000256" key="2">
    <source>
        <dbReference type="ARBA" id="ARBA00008914"/>
    </source>
</evidence>
<reference evidence="11 12" key="1">
    <citation type="submission" date="2019-03" db="EMBL/GenBank/DDBJ databases">
        <title>Genomic Encyclopedia of Type Strains, Phase IV (KMG-IV): sequencing the most valuable type-strain genomes for metagenomic binning, comparative biology and taxonomic classification.</title>
        <authorList>
            <person name="Goeker M."/>
        </authorList>
    </citation>
    <scope>NUCLEOTIDE SEQUENCE [LARGE SCALE GENOMIC DNA]</scope>
    <source>
        <strain evidence="11 12">DSM 102940</strain>
    </source>
</reference>
<dbReference type="EMBL" id="SLWV01000006">
    <property type="protein sequence ID" value="TCO77485.1"/>
    <property type="molecule type" value="Genomic_DNA"/>
</dbReference>
<dbReference type="Pfam" id="PF00691">
    <property type="entry name" value="OmpA"/>
    <property type="match status" value="1"/>
</dbReference>
<dbReference type="Gene3D" id="3.30.1330.60">
    <property type="entry name" value="OmpA-like domain"/>
    <property type="match status" value="1"/>
</dbReference>
<dbReference type="SUPFAM" id="SSF103088">
    <property type="entry name" value="OmpA-like"/>
    <property type="match status" value="1"/>
</dbReference>
<proteinExistence type="inferred from homology"/>
<gene>
    <name evidence="11" type="ORF">EV214_106132</name>
</gene>
<dbReference type="AlphaFoldDB" id="A0A4R2LDQ6"/>
<dbReference type="CDD" id="cd07185">
    <property type="entry name" value="OmpA_C-like"/>
    <property type="match status" value="1"/>
</dbReference>
<keyword evidence="12" id="KW-1185">Reference proteome</keyword>
<feature type="transmembrane region" description="Helical" evidence="9">
    <location>
        <begin position="16"/>
        <end position="37"/>
    </location>
</feature>